<reference evidence="2" key="3">
    <citation type="submission" date="2020-06" db="EMBL/GenBank/DDBJ databases">
        <title>Helianthus annuus Genome sequencing and assembly Release 2.</title>
        <authorList>
            <person name="Gouzy J."/>
            <person name="Langlade N."/>
            <person name="Munos S."/>
        </authorList>
    </citation>
    <scope>NUCLEOTIDE SEQUENCE</scope>
    <source>
        <tissue evidence="2">Leaves</tissue>
    </source>
</reference>
<dbReference type="Proteomes" id="UP000215914">
    <property type="component" value="Chromosome 5"/>
</dbReference>
<evidence type="ECO:0000313" key="4">
    <source>
        <dbReference type="Proteomes" id="UP000215914"/>
    </source>
</evidence>
<feature type="domain" description="Squalene cyclase C-terminal" evidence="1">
    <location>
        <begin position="23"/>
        <end position="215"/>
    </location>
</feature>
<name>A0A251ULY5_HELAN</name>
<keyword evidence="2" id="KW-0413">Isomerase</keyword>
<proteinExistence type="predicted"/>
<reference evidence="2 4" key="1">
    <citation type="journal article" date="2017" name="Nature">
        <title>The sunflower genome provides insights into oil metabolism, flowering and Asterid evolution.</title>
        <authorList>
            <person name="Badouin H."/>
            <person name="Gouzy J."/>
            <person name="Grassa C.J."/>
            <person name="Murat F."/>
            <person name="Staton S.E."/>
            <person name="Cottret L."/>
            <person name="Lelandais-Briere C."/>
            <person name="Owens G.L."/>
            <person name="Carrere S."/>
            <person name="Mayjonade B."/>
            <person name="Legrand L."/>
            <person name="Gill N."/>
            <person name="Kane N.C."/>
            <person name="Bowers J.E."/>
            <person name="Hubner S."/>
            <person name="Bellec A."/>
            <person name="Berard A."/>
            <person name="Berges H."/>
            <person name="Blanchet N."/>
            <person name="Boniface M.C."/>
            <person name="Brunel D."/>
            <person name="Catrice O."/>
            <person name="Chaidir N."/>
            <person name="Claudel C."/>
            <person name="Donnadieu C."/>
            <person name="Faraut T."/>
            <person name="Fievet G."/>
            <person name="Helmstetter N."/>
            <person name="King M."/>
            <person name="Knapp S.J."/>
            <person name="Lai Z."/>
            <person name="Le Paslier M.C."/>
            <person name="Lippi Y."/>
            <person name="Lorenzon L."/>
            <person name="Mandel J.R."/>
            <person name="Marage G."/>
            <person name="Marchand G."/>
            <person name="Marquand E."/>
            <person name="Bret-Mestries E."/>
            <person name="Morien E."/>
            <person name="Nambeesan S."/>
            <person name="Nguyen T."/>
            <person name="Pegot-Espagnet P."/>
            <person name="Pouilly N."/>
            <person name="Raftis F."/>
            <person name="Sallet E."/>
            <person name="Schiex T."/>
            <person name="Thomas J."/>
            <person name="Vandecasteele C."/>
            <person name="Vares D."/>
            <person name="Vear F."/>
            <person name="Vautrin S."/>
            <person name="Crespi M."/>
            <person name="Mangin B."/>
            <person name="Burke J.M."/>
            <person name="Salse J."/>
            <person name="Munos S."/>
            <person name="Vincourt P."/>
            <person name="Rieseberg L.H."/>
            <person name="Langlade N.B."/>
        </authorList>
    </citation>
    <scope>NUCLEOTIDE SEQUENCE [LARGE SCALE GENOMIC DNA]</scope>
    <source>
        <strain evidence="4">cv. SF193</strain>
        <tissue evidence="2">Leaves</tissue>
    </source>
</reference>
<dbReference type="PANTHER" id="PTHR11764:SF19">
    <property type="entry name" value="TERPENE CYCLASE_MUTASE FAMILY MEMBER"/>
    <property type="match status" value="1"/>
</dbReference>
<evidence type="ECO:0000313" key="2">
    <source>
        <dbReference type="EMBL" id="KAF5804686.1"/>
    </source>
</evidence>
<evidence type="ECO:0000313" key="3">
    <source>
        <dbReference type="EMBL" id="OTG24397.1"/>
    </source>
</evidence>
<gene>
    <name evidence="3" type="ORF">HannXRQ_Chr05g0136251</name>
    <name evidence="2" type="ORF">HanXRQr2_Chr05g0199991</name>
</gene>
<keyword evidence="3" id="KW-0808">Transferase</keyword>
<dbReference type="EMBL" id="MNCJ02000320">
    <property type="protein sequence ID" value="KAF5804686.1"/>
    <property type="molecule type" value="Genomic_DNA"/>
</dbReference>
<dbReference type="InterPro" id="IPR002365">
    <property type="entry name" value="Terpene_synthase_CS"/>
</dbReference>
<dbReference type="EC" id="5.4.99.41" evidence="2"/>
<reference evidence="3" key="2">
    <citation type="submission" date="2017-02" db="EMBL/GenBank/DDBJ databases">
        <title>Sunflower complete genome.</title>
        <authorList>
            <person name="Langlade N."/>
            <person name="Munos S."/>
        </authorList>
    </citation>
    <scope>NUCLEOTIDE SEQUENCE [LARGE SCALE GENOMIC DNA]</scope>
    <source>
        <tissue evidence="3">Leaves</tissue>
    </source>
</reference>
<organism evidence="3 4">
    <name type="scientific">Helianthus annuus</name>
    <name type="common">Common sunflower</name>
    <dbReference type="NCBI Taxonomy" id="4232"/>
    <lineage>
        <taxon>Eukaryota</taxon>
        <taxon>Viridiplantae</taxon>
        <taxon>Streptophyta</taxon>
        <taxon>Embryophyta</taxon>
        <taxon>Tracheophyta</taxon>
        <taxon>Spermatophyta</taxon>
        <taxon>Magnoliopsida</taxon>
        <taxon>eudicotyledons</taxon>
        <taxon>Gunneridae</taxon>
        <taxon>Pentapetalae</taxon>
        <taxon>asterids</taxon>
        <taxon>campanulids</taxon>
        <taxon>Asterales</taxon>
        <taxon>Asteraceae</taxon>
        <taxon>Asteroideae</taxon>
        <taxon>Heliantheae alliance</taxon>
        <taxon>Heliantheae</taxon>
        <taxon>Helianthus</taxon>
    </lineage>
</organism>
<keyword evidence="4" id="KW-1185">Reference proteome</keyword>
<dbReference type="EMBL" id="CM007894">
    <property type="protein sequence ID" value="OTG24397.1"/>
    <property type="molecule type" value="Genomic_DNA"/>
</dbReference>
<dbReference type="AlphaFoldDB" id="A0A251ULY5"/>
<sequence length="221" mass="25004">MSMHIKSFQIRDNPLEISVKCTEHTSKGGWTFSMQDQGLQVSDCTAEGLKVALLYSQMSQELVGEKLESGCLYDAVNVILSLQSENGGFPAWEPRRAYSWVEKFNPIEFFEDALIERDYVECTSSAIQGLVLFKKLHPGHRIQEIQSCISRAVKYIHDRQNPDGSWHGCWGICYTYGTWFAVCGKTYYNSPTLRKACAFLLSKQLPDGGWGESYLSSVKCK</sequence>
<dbReference type="PANTHER" id="PTHR11764">
    <property type="entry name" value="TERPENE CYCLASE/MUTASE FAMILY MEMBER"/>
    <property type="match status" value="1"/>
</dbReference>
<dbReference type="OMA" id="CERQEHA"/>
<dbReference type="InParanoid" id="A0A251ULY5"/>
<dbReference type="Pfam" id="PF13243">
    <property type="entry name" value="SQHop_cyclase_C"/>
    <property type="match status" value="1"/>
</dbReference>
<dbReference type="Gramene" id="mRNA:HanXRQr2_Chr05g0199991">
    <property type="protein sequence ID" value="mRNA:HanXRQr2_Chr05g0199991"/>
    <property type="gene ID" value="HanXRQr2_Chr05g0199991"/>
</dbReference>
<dbReference type="SUPFAM" id="SSF81853">
    <property type="entry name" value="Family 10 polysaccharide lyase"/>
    <property type="match status" value="1"/>
</dbReference>
<protein>
    <submittedName>
        <fullName evidence="2">Lupeol synthase</fullName>
        <ecNumber evidence="2">5.4.99.41</ecNumber>
    </submittedName>
    <submittedName>
        <fullName evidence="3">Putative terpenoid cyclases/protein prenyltransferase alpha-alpha toroid</fullName>
    </submittedName>
</protein>
<dbReference type="GO" id="GO:0042299">
    <property type="term" value="F:lupeol synthase activity"/>
    <property type="evidence" value="ECO:0007669"/>
    <property type="project" value="UniProtKB-EC"/>
</dbReference>
<dbReference type="InterPro" id="IPR018333">
    <property type="entry name" value="Squalene_cyclase"/>
</dbReference>
<accession>A0A251ULY5</accession>
<dbReference type="InterPro" id="IPR032696">
    <property type="entry name" value="SQ_cyclase_C"/>
</dbReference>
<dbReference type="PROSITE" id="PS01074">
    <property type="entry name" value="TERPENE_SYNTHASES"/>
    <property type="match status" value="1"/>
</dbReference>
<dbReference type="Gene3D" id="1.50.10.20">
    <property type="match status" value="1"/>
</dbReference>
<evidence type="ECO:0000259" key="1">
    <source>
        <dbReference type="Pfam" id="PF13243"/>
    </source>
</evidence>
<dbReference type="STRING" id="4232.A0A251ULY5"/>
<dbReference type="GO" id="GO:0016104">
    <property type="term" value="P:triterpenoid biosynthetic process"/>
    <property type="evidence" value="ECO:0007669"/>
    <property type="project" value="InterPro"/>
</dbReference>
<dbReference type="GO" id="GO:0005811">
    <property type="term" value="C:lipid droplet"/>
    <property type="evidence" value="ECO:0007669"/>
    <property type="project" value="InterPro"/>
</dbReference>
<dbReference type="GO" id="GO:0016740">
    <property type="term" value="F:transferase activity"/>
    <property type="evidence" value="ECO:0007669"/>
    <property type="project" value="UniProtKB-KW"/>
</dbReference>